<feature type="domain" description="Glycosyl hydrolase family 92" evidence="5">
    <location>
        <begin position="281"/>
        <end position="744"/>
    </location>
</feature>
<dbReference type="InterPro" id="IPR005887">
    <property type="entry name" value="GH92_a_mannosidase_put"/>
</dbReference>
<evidence type="ECO:0008006" key="9">
    <source>
        <dbReference type="Google" id="ProtNLM"/>
    </source>
</evidence>
<keyword evidence="4" id="KW-0732">Signal</keyword>
<dbReference type="Gene3D" id="1.20.1050.60">
    <property type="entry name" value="alpha-1,2-mannosidase"/>
    <property type="match status" value="1"/>
</dbReference>
<dbReference type="InterPro" id="IPR041371">
    <property type="entry name" value="GH92_N"/>
</dbReference>
<evidence type="ECO:0000313" key="8">
    <source>
        <dbReference type="Proteomes" id="UP000594042"/>
    </source>
</evidence>
<dbReference type="InterPro" id="IPR008928">
    <property type="entry name" value="6-hairpin_glycosidase_sf"/>
</dbReference>
<evidence type="ECO:0000259" key="6">
    <source>
        <dbReference type="Pfam" id="PF17678"/>
    </source>
</evidence>
<dbReference type="PANTHER" id="PTHR12143">
    <property type="entry name" value="PEPTIDE N-GLYCANASE PNGASE -RELATED"/>
    <property type="match status" value="1"/>
</dbReference>
<dbReference type="Gene3D" id="2.70.98.10">
    <property type="match status" value="1"/>
</dbReference>
<dbReference type="FunFam" id="1.20.1050.60:FF:000001">
    <property type="entry name" value="Putative alpha-1,2-mannosidase"/>
    <property type="match status" value="1"/>
</dbReference>
<sequence length="764" mass="86048">MKNKLLALIFTISISIGATVHADKTPVEWVNPFIGTGAVANSLSGNNYPGATVPFGMVQLSPDTRVAPDWAQASGYDYNDRQIIGFSHTRLSGTGASDFIDILLMPTTGKTCIEAQESPRSGTGYQSAFSHDRESASPGYYKVTLDSYGIDAELTASARVGMHRYRYPQGADSSHIVLDLDHSANKGSWGRRIINSQIRIVDPCTVDGYRIITGWAKLRKIYFRIRFSQPIRNVLLADGSRIYHNMPVINGTALKAVFDFDTRHNTTVMAKVALSPVSIENAIQNMSAEIPGWDFDDVVRQASGMWNAELGKIQVQGTDLQKEIFYTALYHTMIQPNIMSDANGDYMAADYTVRRLSGNDKHYSTFSLWDTYRAAHPLYTLIHPDRSAHFIKSMIRQYDYYGYLPVWQLWGQDNYCMIGNHAIPVIVDAIQKGIPGIDMEKAYEAVRKSSLISHPNSPFDVWDKYGYMPENIQSQSVSITLEFSFDDWCVARLAKKLGKEDDCRYFAGRSENYRNLFNPETRFFQPKDDKGNWITPFDPYKYGANGGYPFTEGNAWQYFWYVPHNIKSLVRLTGGDKAFAEKLDHFFTSTHTSGEKNDNASGFIGQYAHGNEPSHHVAYLYNYVGQPWKTQQYVSYILNNLYDNTSAGYAGNDDCGEMSSWYIFSAMGFYPVNPASGIYVIGSPLLEQADIHLPGGNSFTVKAPKKNDKEIYIQSVRLNGKKYDKTYITHQDILQGGTLEFKMGVKPSSWGKKPEMRPVEEPLM</sequence>
<dbReference type="GO" id="GO:0005829">
    <property type="term" value="C:cytosol"/>
    <property type="evidence" value="ECO:0007669"/>
    <property type="project" value="TreeGrafter"/>
</dbReference>
<dbReference type="Pfam" id="PF17678">
    <property type="entry name" value="Glyco_hydro_92N"/>
    <property type="match status" value="1"/>
</dbReference>
<dbReference type="SUPFAM" id="SSF48208">
    <property type="entry name" value="Six-hairpin glycosidases"/>
    <property type="match status" value="1"/>
</dbReference>
<evidence type="ECO:0000313" key="7">
    <source>
        <dbReference type="EMBL" id="BCI61928.1"/>
    </source>
</evidence>
<dbReference type="Pfam" id="PF07971">
    <property type="entry name" value="Glyco_hydro_92"/>
    <property type="match status" value="1"/>
</dbReference>
<dbReference type="GO" id="GO:0000224">
    <property type="term" value="F:peptide-N4-(N-acetyl-beta-glucosaminyl)asparagine amidase activity"/>
    <property type="evidence" value="ECO:0007669"/>
    <property type="project" value="TreeGrafter"/>
</dbReference>
<dbReference type="GO" id="GO:0005975">
    <property type="term" value="P:carbohydrate metabolic process"/>
    <property type="evidence" value="ECO:0007669"/>
    <property type="project" value="InterPro"/>
</dbReference>
<evidence type="ECO:0000256" key="2">
    <source>
        <dbReference type="ARBA" id="ARBA00011245"/>
    </source>
</evidence>
<dbReference type="Proteomes" id="UP000594042">
    <property type="component" value="Chromosome"/>
</dbReference>
<keyword evidence="8" id="KW-1185">Reference proteome</keyword>
<reference evidence="8" key="1">
    <citation type="submission" date="2020-07" db="EMBL/GenBank/DDBJ databases">
        <title>Complete genome sequencing of Coprobacter sp. strain 2CBH44.</title>
        <authorList>
            <person name="Sakamoto M."/>
            <person name="Murakami T."/>
            <person name="Mori H."/>
        </authorList>
    </citation>
    <scope>NUCLEOTIDE SEQUENCE [LARGE SCALE GENOMIC DNA]</scope>
    <source>
        <strain evidence="8">2CBH44</strain>
    </source>
</reference>
<feature type="chain" id="PRO_5028842325" description="Glycoside hydrolase family 92 protein" evidence="4">
    <location>
        <begin position="23"/>
        <end position="764"/>
    </location>
</feature>
<proteinExistence type="predicted"/>
<evidence type="ECO:0000256" key="4">
    <source>
        <dbReference type="SAM" id="SignalP"/>
    </source>
</evidence>
<dbReference type="AlphaFoldDB" id="A0A7G1HUT5"/>
<dbReference type="GO" id="GO:0006516">
    <property type="term" value="P:glycoprotein catabolic process"/>
    <property type="evidence" value="ECO:0007669"/>
    <property type="project" value="TreeGrafter"/>
</dbReference>
<dbReference type="PANTHER" id="PTHR12143:SF39">
    <property type="entry name" value="SECRETED PROTEIN"/>
    <property type="match status" value="1"/>
</dbReference>
<dbReference type="Gene3D" id="1.20.1610.10">
    <property type="entry name" value="alpha-1,2-mannosidases domains"/>
    <property type="match status" value="1"/>
</dbReference>
<comment type="cofactor">
    <cofactor evidence="1">
        <name>Ca(2+)</name>
        <dbReference type="ChEBI" id="CHEBI:29108"/>
    </cofactor>
</comment>
<accession>A0A7G1HUT5</accession>
<comment type="subunit">
    <text evidence="2">Monomer.</text>
</comment>
<name>A0A7G1HUT5_9BACT</name>
<gene>
    <name evidence="7" type="ORF">Cop2CBH44_02810</name>
</gene>
<dbReference type="InterPro" id="IPR014718">
    <property type="entry name" value="GH-type_carb-bd"/>
</dbReference>
<dbReference type="InterPro" id="IPR050883">
    <property type="entry name" value="PNGase"/>
</dbReference>
<feature type="domain" description="Glycosyl hydrolase family 92 N-terminal" evidence="6">
    <location>
        <begin position="29"/>
        <end position="275"/>
    </location>
</feature>
<dbReference type="Gene3D" id="3.30.2080.10">
    <property type="entry name" value="GH92 mannosidase domain"/>
    <property type="match status" value="1"/>
</dbReference>
<feature type="signal peptide" evidence="4">
    <location>
        <begin position="1"/>
        <end position="22"/>
    </location>
</feature>
<evidence type="ECO:0000256" key="1">
    <source>
        <dbReference type="ARBA" id="ARBA00001913"/>
    </source>
</evidence>
<dbReference type="InterPro" id="IPR012939">
    <property type="entry name" value="Glyco_hydro_92"/>
</dbReference>
<keyword evidence="3" id="KW-0106">Calcium</keyword>
<dbReference type="RefSeq" id="WP_200755407.1">
    <property type="nucleotide sequence ID" value="NZ_AP023322.1"/>
</dbReference>
<evidence type="ECO:0000259" key="5">
    <source>
        <dbReference type="Pfam" id="PF07971"/>
    </source>
</evidence>
<dbReference type="EMBL" id="AP023322">
    <property type="protein sequence ID" value="BCI61928.1"/>
    <property type="molecule type" value="Genomic_DNA"/>
</dbReference>
<organism evidence="7 8">
    <name type="scientific">Coprobacter secundus subsp. similis</name>
    <dbReference type="NCBI Taxonomy" id="2751153"/>
    <lineage>
        <taxon>Bacteria</taxon>
        <taxon>Pseudomonadati</taxon>
        <taxon>Bacteroidota</taxon>
        <taxon>Bacteroidia</taxon>
        <taxon>Bacteroidales</taxon>
        <taxon>Barnesiellaceae</taxon>
        <taxon>Coprobacter</taxon>
    </lineage>
</organism>
<dbReference type="FunFam" id="3.30.2080.10:FF:000001">
    <property type="entry name" value="Alpha-1,2-mannosidase subfamily"/>
    <property type="match status" value="1"/>
</dbReference>
<dbReference type="NCBIfam" id="TIGR01180">
    <property type="entry name" value="aman2_put"/>
    <property type="match status" value="1"/>
</dbReference>
<protein>
    <recommendedName>
        <fullName evidence="9">Glycoside hydrolase family 92 protein</fullName>
    </recommendedName>
</protein>
<dbReference type="GO" id="GO:0030246">
    <property type="term" value="F:carbohydrate binding"/>
    <property type="evidence" value="ECO:0007669"/>
    <property type="project" value="InterPro"/>
</dbReference>
<dbReference type="KEGG" id="copr:Cop2CBH44_02810"/>
<evidence type="ECO:0000256" key="3">
    <source>
        <dbReference type="ARBA" id="ARBA00022837"/>
    </source>
</evidence>